<evidence type="ECO:0000313" key="3">
    <source>
        <dbReference type="EMBL" id="NGO40426.1"/>
    </source>
</evidence>
<dbReference type="Pfam" id="PF13751">
    <property type="entry name" value="DDE_Tnp_1_6"/>
    <property type="match status" value="1"/>
</dbReference>
<feature type="region of interest" description="Disordered" evidence="1">
    <location>
        <begin position="236"/>
        <end position="270"/>
    </location>
</feature>
<name>A0A6M1RKX8_9BACT</name>
<comment type="caution">
    <text evidence="3">The sequence shown here is derived from an EMBL/GenBank/DDBJ whole genome shotgun (WGS) entry which is preliminary data.</text>
</comment>
<dbReference type="Proteomes" id="UP000477311">
    <property type="component" value="Unassembled WGS sequence"/>
</dbReference>
<dbReference type="InterPro" id="IPR025668">
    <property type="entry name" value="Tnp_DDE_dom"/>
</dbReference>
<dbReference type="AlphaFoldDB" id="A0A6M1RKX8"/>
<dbReference type="PANTHER" id="PTHR33408">
    <property type="entry name" value="TRANSPOSASE"/>
    <property type="match status" value="1"/>
</dbReference>
<evidence type="ECO:0000313" key="4">
    <source>
        <dbReference type="Proteomes" id="UP000477311"/>
    </source>
</evidence>
<proteinExistence type="predicted"/>
<protein>
    <submittedName>
        <fullName evidence="3">Transposase</fullName>
    </submittedName>
</protein>
<evidence type="ECO:0000256" key="1">
    <source>
        <dbReference type="SAM" id="MobiDB-lite"/>
    </source>
</evidence>
<accession>A0A6M1RKX8</accession>
<keyword evidence="4" id="KW-1185">Reference proteome</keyword>
<sequence length="296" mass="32549">MRHRLRTRAGKRLYKLRQQTVEPVFGIIKRVMGFGQFRSRGREKVSLEWTLICLAYNLKRLHRLCPGLKRAMASWNCRGGVRRWISRPGSGGKAGESGWRNCPAELNRILPTLQRRPTTAPPARLNQVRQTAMRGCWRRRKSARKPGHACKPCTPRSTPSSWLGTLNGRRRPSKRGDVCRLEGAGNWDQKNCADSGSKAGPSACGRRLPLFPKGGQQGASCFGATGIPPAPRRLTVTSGAQGGHGQRGAACRGRPESCPGPVGPSRPPNTGWGWIGFRPARCICRCGCPPGFFRPP</sequence>
<dbReference type="PANTHER" id="PTHR33408:SF2">
    <property type="entry name" value="TRANSPOSASE DDE DOMAIN-CONTAINING PROTEIN"/>
    <property type="match status" value="1"/>
</dbReference>
<feature type="region of interest" description="Disordered" evidence="1">
    <location>
        <begin position="147"/>
        <end position="181"/>
    </location>
</feature>
<gene>
    <name evidence="3" type="ORF">G4L39_13645</name>
</gene>
<feature type="compositionally biased region" description="Polar residues" evidence="1">
    <location>
        <begin position="155"/>
        <end position="164"/>
    </location>
</feature>
<evidence type="ECO:0000259" key="2">
    <source>
        <dbReference type="Pfam" id="PF13751"/>
    </source>
</evidence>
<dbReference type="EMBL" id="JAAKYA010000092">
    <property type="protein sequence ID" value="NGO40426.1"/>
    <property type="molecule type" value="Genomic_DNA"/>
</dbReference>
<reference evidence="3 4" key="1">
    <citation type="submission" date="2020-02" db="EMBL/GenBank/DDBJ databases">
        <title>Draft genome sequence of Limisphaera ngatamarikiensis NGM72.4T, a thermophilic Verrucomicrobia grouped in subdivision 3.</title>
        <authorList>
            <person name="Carere C.R."/>
            <person name="Steen J."/>
            <person name="Hugenholtz P."/>
            <person name="Stott M.B."/>
        </authorList>
    </citation>
    <scope>NUCLEOTIDE SEQUENCE [LARGE SCALE GENOMIC DNA]</scope>
    <source>
        <strain evidence="3 4">NGM72.4</strain>
    </source>
</reference>
<feature type="domain" description="Transposase DDE" evidence="2">
    <location>
        <begin position="1"/>
        <end position="62"/>
    </location>
</feature>
<organism evidence="3 4">
    <name type="scientific">Limisphaera ngatamarikiensis</name>
    <dbReference type="NCBI Taxonomy" id="1324935"/>
    <lineage>
        <taxon>Bacteria</taxon>
        <taxon>Pseudomonadati</taxon>
        <taxon>Verrucomicrobiota</taxon>
        <taxon>Verrucomicrobiia</taxon>
        <taxon>Limisphaerales</taxon>
        <taxon>Limisphaeraceae</taxon>
        <taxon>Limisphaera</taxon>
    </lineage>
</organism>